<keyword evidence="4" id="KW-1185">Reference proteome</keyword>
<dbReference type="Gene3D" id="3.40.50.300">
    <property type="entry name" value="P-loop containing nucleotide triphosphate hydrolases"/>
    <property type="match status" value="2"/>
</dbReference>
<dbReference type="CDD" id="cd18785">
    <property type="entry name" value="SF2_C"/>
    <property type="match status" value="1"/>
</dbReference>
<dbReference type="Proteomes" id="UP001144471">
    <property type="component" value="Unassembled WGS sequence"/>
</dbReference>
<gene>
    <name evidence="3" type="ORF">PM10SUCC1_28540</name>
</gene>
<dbReference type="GO" id="GO:0016787">
    <property type="term" value="F:hydrolase activity"/>
    <property type="evidence" value="ECO:0007669"/>
    <property type="project" value="InterPro"/>
</dbReference>
<evidence type="ECO:0000313" key="3">
    <source>
        <dbReference type="EMBL" id="GLI57340.1"/>
    </source>
</evidence>
<keyword evidence="1" id="KW-0175">Coiled coil</keyword>
<dbReference type="SUPFAM" id="SSF52540">
    <property type="entry name" value="P-loop containing nucleoside triphosphate hydrolases"/>
    <property type="match status" value="2"/>
</dbReference>
<sequence>MELKQYQQKVMYDLEDFLEILNEKKKINISYEKFWNKRGIAIGHGGMKPYKNNIAGVPHICLKIPTGGGKTFVACNSIQPIFKAMPSIKTKAVVWLVPSTTILEQTIKNLKNREHPYRQKINTHFKNRVEIYTKEELLSGQGFDLGTVSEQLSIFVLSYDALRSKKKDDRKIYQENGYLYSFDKLNGNNSFKIENADETSLIQVINKLNPLVIVDESHNAETFLSLEMLYNLNPSFILDLTATPKANSNIISYVDAMQLKKENMVKLPVVVYNHHDKEEVLIDAIELQKNLEIKAIQEEKLTGNYIRPIVLFQAQPKRGEESETFDKIKEALIEIGIPKEQIAIKTSNKNELKGLDLSKKSCEIRFIITVNALKEGWDCPFAYILATLANRTSQVDVEQTLGRILRQPYVKRHQEELLNLSYVFTCSNDFYGTLENIIKGLNKSGYSEKDYRIVGDNIQENKINNNELFNLKQQSISPLVPENGNKFEFQTNKIVENTEKTIEFTEKIIEVAKKEESKFKEKLHEIKDENPFDLVAEELKSKMKIYHMNKEFEEEARKLKLPQFFIKTKQNSLFDIKADKKLSKEDLLEGFSLKQEDIKIDFDIIKADIVKIDLENQGNDEYIPKYQKLDKEAISYINEHVSQKTDSEKIKDFKNIIFAQLGKINSISEIEIKNYIERILGNFTKEQIHDLEATPYKYSSSIKKKIKELQEKYQEKIFYSSIESDKIFCKENYMLKKEINPVNTSSGIAKSLYESEESGNKFENKIALEIASLNNVKWWHRNISKKEYYINGFINHFPDFLVLTQDRKVLMIETKGDYLSNEENLKKLRLGRKLAELAGPKYKYYMVFESKTLKEDGAYNIEEFLKILRDL</sequence>
<accession>A0A9W6GNG6</accession>
<evidence type="ECO:0000256" key="1">
    <source>
        <dbReference type="SAM" id="Coils"/>
    </source>
</evidence>
<organism evidence="3 4">
    <name type="scientific">Propionigenium maris DSM 9537</name>
    <dbReference type="NCBI Taxonomy" id="1123000"/>
    <lineage>
        <taxon>Bacteria</taxon>
        <taxon>Fusobacteriati</taxon>
        <taxon>Fusobacteriota</taxon>
        <taxon>Fusobacteriia</taxon>
        <taxon>Fusobacteriales</taxon>
        <taxon>Fusobacteriaceae</taxon>
        <taxon>Propionigenium</taxon>
    </lineage>
</organism>
<dbReference type="GO" id="GO:0005829">
    <property type="term" value="C:cytosol"/>
    <property type="evidence" value="ECO:0007669"/>
    <property type="project" value="TreeGrafter"/>
</dbReference>
<proteinExistence type="predicted"/>
<dbReference type="PANTHER" id="PTHR47396:SF1">
    <property type="entry name" value="ATP-DEPENDENT HELICASE IRC3-RELATED"/>
    <property type="match status" value="1"/>
</dbReference>
<dbReference type="GO" id="GO:0005524">
    <property type="term" value="F:ATP binding"/>
    <property type="evidence" value="ECO:0007669"/>
    <property type="project" value="InterPro"/>
</dbReference>
<dbReference type="InterPro" id="IPR027417">
    <property type="entry name" value="P-loop_NTPase"/>
</dbReference>
<dbReference type="InterPro" id="IPR050742">
    <property type="entry name" value="Helicase_Restrict-Modif_Enz"/>
</dbReference>
<comment type="caution">
    <text evidence="3">The sequence shown here is derived from an EMBL/GenBank/DDBJ whole genome shotgun (WGS) entry which is preliminary data.</text>
</comment>
<reference evidence="3" key="1">
    <citation type="submission" date="2022-12" db="EMBL/GenBank/DDBJ databases">
        <title>Reference genome sequencing for broad-spectrum identification of bacterial and archaeal isolates by mass spectrometry.</title>
        <authorList>
            <person name="Sekiguchi Y."/>
            <person name="Tourlousse D.M."/>
        </authorList>
    </citation>
    <scope>NUCLEOTIDE SEQUENCE</scope>
    <source>
        <strain evidence="3">10succ1</strain>
    </source>
</reference>
<dbReference type="EMBL" id="BSDY01000016">
    <property type="protein sequence ID" value="GLI57340.1"/>
    <property type="molecule type" value="Genomic_DNA"/>
</dbReference>
<feature type="coiled-coil region" evidence="1">
    <location>
        <begin position="495"/>
        <end position="529"/>
    </location>
</feature>
<keyword evidence="3" id="KW-0255">Endonuclease</keyword>
<dbReference type="RefSeq" id="WP_281836899.1">
    <property type="nucleotide sequence ID" value="NZ_BSDY01000016.1"/>
</dbReference>
<dbReference type="InterPro" id="IPR006935">
    <property type="entry name" value="Helicase/UvrB_N"/>
</dbReference>
<feature type="domain" description="Helicase/UvrB N-terminal" evidence="2">
    <location>
        <begin position="1"/>
        <end position="245"/>
    </location>
</feature>
<dbReference type="PANTHER" id="PTHR47396">
    <property type="entry name" value="TYPE I RESTRICTION ENZYME ECOKI R PROTEIN"/>
    <property type="match status" value="1"/>
</dbReference>
<dbReference type="GO" id="GO:0003677">
    <property type="term" value="F:DNA binding"/>
    <property type="evidence" value="ECO:0007669"/>
    <property type="project" value="InterPro"/>
</dbReference>
<evidence type="ECO:0000313" key="4">
    <source>
        <dbReference type="Proteomes" id="UP001144471"/>
    </source>
</evidence>
<keyword evidence="3" id="KW-0378">Hydrolase</keyword>
<dbReference type="GO" id="GO:0004519">
    <property type="term" value="F:endonuclease activity"/>
    <property type="evidence" value="ECO:0007669"/>
    <property type="project" value="UniProtKB-KW"/>
</dbReference>
<name>A0A9W6GNG6_9FUSO</name>
<protein>
    <submittedName>
        <fullName evidence="3">Type III restriction endonuclease</fullName>
    </submittedName>
</protein>
<dbReference type="AlphaFoldDB" id="A0A9W6GNG6"/>
<evidence type="ECO:0000259" key="2">
    <source>
        <dbReference type="Pfam" id="PF04851"/>
    </source>
</evidence>
<keyword evidence="3" id="KW-0540">Nuclease</keyword>
<dbReference type="Pfam" id="PF04851">
    <property type="entry name" value="ResIII"/>
    <property type="match status" value="1"/>
</dbReference>